<dbReference type="PANTHER" id="PTHR43662:SF13">
    <property type="entry name" value="DUF1996 DOMAIN-CONTAINING PROTEIN"/>
    <property type="match status" value="1"/>
</dbReference>
<name>A0A1L7X6D8_9HELO</name>
<dbReference type="InterPro" id="IPR018535">
    <property type="entry name" value="DUF1996"/>
</dbReference>
<gene>
    <name evidence="2" type="ORF">PAC_10468</name>
</gene>
<evidence type="ECO:0000313" key="3">
    <source>
        <dbReference type="Proteomes" id="UP000184330"/>
    </source>
</evidence>
<accession>A0A1L7X6D8</accession>
<dbReference type="OrthoDB" id="74764at2759"/>
<organism evidence="2 3">
    <name type="scientific">Phialocephala subalpina</name>
    <dbReference type="NCBI Taxonomy" id="576137"/>
    <lineage>
        <taxon>Eukaryota</taxon>
        <taxon>Fungi</taxon>
        <taxon>Dikarya</taxon>
        <taxon>Ascomycota</taxon>
        <taxon>Pezizomycotina</taxon>
        <taxon>Leotiomycetes</taxon>
        <taxon>Helotiales</taxon>
        <taxon>Mollisiaceae</taxon>
        <taxon>Phialocephala</taxon>
        <taxon>Phialocephala fortinii species complex</taxon>
    </lineage>
</organism>
<dbReference type="Proteomes" id="UP000184330">
    <property type="component" value="Unassembled WGS sequence"/>
</dbReference>
<dbReference type="EMBL" id="FJOG01000016">
    <property type="protein sequence ID" value="CZR60572.1"/>
    <property type="molecule type" value="Genomic_DNA"/>
</dbReference>
<keyword evidence="3" id="KW-1185">Reference proteome</keyword>
<feature type="domain" description="DUF1996" evidence="1">
    <location>
        <begin position="11"/>
        <end position="205"/>
    </location>
</feature>
<dbReference type="Pfam" id="PF09362">
    <property type="entry name" value="DUF1996"/>
    <property type="match status" value="1"/>
</dbReference>
<sequence length="259" mass="29096">MGPKNNISTIATCTTCQFSEDFSNHWTAVMYFKVANGTYNHRVPQIGNAGFEGANGGMTIYYMQDALYNTNQSSKVTAFKQGFRMSIGNPTINAKEDAKKYRQIIYTCMQDFGTRYPERMESPKTYCPFGILATVPFPTKNLDCPNHMAHMAYPSSGIFESGAPCPDSHPVRVLQLFYETNWDTRSFKDGCSYGYESHADYVFGWQGDALQRAMDTNCYINCTMLKTQSMAQQNKCAVQNIVKEPIDGWLPQLPGNPNG</sequence>
<dbReference type="AlphaFoldDB" id="A0A1L7X6D8"/>
<proteinExistence type="predicted"/>
<evidence type="ECO:0000259" key="1">
    <source>
        <dbReference type="Pfam" id="PF09362"/>
    </source>
</evidence>
<dbReference type="PANTHER" id="PTHR43662">
    <property type="match status" value="1"/>
</dbReference>
<protein>
    <recommendedName>
        <fullName evidence="1">DUF1996 domain-containing protein</fullName>
    </recommendedName>
</protein>
<reference evidence="2 3" key="1">
    <citation type="submission" date="2016-03" db="EMBL/GenBank/DDBJ databases">
        <authorList>
            <person name="Ploux O."/>
        </authorList>
    </citation>
    <scope>NUCLEOTIDE SEQUENCE [LARGE SCALE GENOMIC DNA]</scope>
    <source>
        <strain evidence="2 3">UAMH 11012</strain>
    </source>
</reference>
<dbReference type="STRING" id="576137.A0A1L7X6D8"/>
<evidence type="ECO:0000313" key="2">
    <source>
        <dbReference type="EMBL" id="CZR60572.1"/>
    </source>
</evidence>